<keyword evidence="2" id="KW-1185">Reference proteome</keyword>
<reference evidence="1 2" key="2">
    <citation type="journal article" date="2020" name="Int. J. Syst. Evol. Microbiol.">
        <title>Leptospira yasudae sp. nov. and Leptospira stimsonii sp. nov., two new species of the pathogenic group isolated from environmental sources.</title>
        <authorList>
            <person name="Casanovas-Massana A."/>
            <person name="Hamond C."/>
            <person name="Santos L.A."/>
            <person name="de Oliveira D."/>
            <person name="Hacker K.P."/>
            <person name="Balassiano I."/>
            <person name="Costa F."/>
            <person name="Medeiros M.A."/>
            <person name="Reis M.G."/>
            <person name="Ko A.I."/>
            <person name="Wunder E.A."/>
        </authorList>
    </citation>
    <scope>NUCLEOTIDE SEQUENCE [LARGE SCALE GENOMIC DNA]</scope>
    <source>
        <strain evidence="1 2">B21</strain>
    </source>
</reference>
<name>A0ABX9LZN6_9LEPT</name>
<evidence type="ECO:0000313" key="1">
    <source>
        <dbReference type="EMBL" id="RHX78481.1"/>
    </source>
</evidence>
<evidence type="ECO:0000313" key="2">
    <source>
        <dbReference type="Proteomes" id="UP000285569"/>
    </source>
</evidence>
<comment type="caution">
    <text evidence="1">The sequence shown here is derived from an EMBL/GenBank/DDBJ whole genome shotgun (WGS) entry which is preliminary data.</text>
</comment>
<proteinExistence type="predicted"/>
<gene>
    <name evidence="1" type="ORF">DLM77_15365</name>
</gene>
<dbReference type="Proteomes" id="UP000285569">
    <property type="component" value="Unassembled WGS sequence"/>
</dbReference>
<sequence>MKYRAPKIHIKVCPNCKHWFGIITKKRFVREDNVWFFKIECKSCDLSSKEFILLDEARLDWNKLSSERGS</sequence>
<dbReference type="EMBL" id="QHCR01000007">
    <property type="protein sequence ID" value="RHX78481.1"/>
    <property type="molecule type" value="Genomic_DNA"/>
</dbReference>
<organism evidence="1 2">
    <name type="scientific">Leptospira yasudae</name>
    <dbReference type="NCBI Taxonomy" id="2202201"/>
    <lineage>
        <taxon>Bacteria</taxon>
        <taxon>Pseudomonadati</taxon>
        <taxon>Spirochaetota</taxon>
        <taxon>Spirochaetia</taxon>
        <taxon>Leptospirales</taxon>
        <taxon>Leptospiraceae</taxon>
        <taxon>Leptospira</taxon>
    </lineage>
</organism>
<reference evidence="2" key="1">
    <citation type="submission" date="2018-05" db="EMBL/GenBank/DDBJ databases">
        <title>Leptospira yasudae sp. nov. and Leptospira stimsonii sp. nov., two pathogenic species of the genus Leptospira isolated from environmental sources.</title>
        <authorList>
            <person name="Casanovas-Massana A."/>
            <person name="Hamond C."/>
            <person name="Santos L.A."/>
            <person name="Hacker K.P."/>
            <person name="Balassiano I."/>
            <person name="Medeiros M.A."/>
            <person name="Reis M.G."/>
            <person name="Ko A.I."/>
            <person name="Wunder E.A."/>
        </authorList>
    </citation>
    <scope>NUCLEOTIDE SEQUENCE [LARGE SCALE GENOMIC DNA]</scope>
    <source>
        <strain evidence="2">B21</strain>
    </source>
</reference>
<accession>A0ABX9LZN6</accession>
<protein>
    <submittedName>
        <fullName evidence="1">Uncharacterized protein</fullName>
    </submittedName>
</protein>